<reference evidence="3" key="1">
    <citation type="journal article" date="2019" name="Curr. Biol.">
        <title>Genome Sequence of Striga asiatica Provides Insight into the Evolution of Plant Parasitism.</title>
        <authorList>
            <person name="Yoshida S."/>
            <person name="Kim S."/>
            <person name="Wafula E.K."/>
            <person name="Tanskanen J."/>
            <person name="Kim Y.M."/>
            <person name="Honaas L."/>
            <person name="Yang Z."/>
            <person name="Spallek T."/>
            <person name="Conn C.E."/>
            <person name="Ichihashi Y."/>
            <person name="Cheong K."/>
            <person name="Cui S."/>
            <person name="Der J.P."/>
            <person name="Gundlach H."/>
            <person name="Jiao Y."/>
            <person name="Hori C."/>
            <person name="Ishida J.K."/>
            <person name="Kasahara H."/>
            <person name="Kiba T."/>
            <person name="Kim M.S."/>
            <person name="Koo N."/>
            <person name="Laohavisit A."/>
            <person name="Lee Y.H."/>
            <person name="Lumba S."/>
            <person name="McCourt P."/>
            <person name="Mortimer J.C."/>
            <person name="Mutuku J.M."/>
            <person name="Nomura T."/>
            <person name="Sasaki-Sekimoto Y."/>
            <person name="Seto Y."/>
            <person name="Wang Y."/>
            <person name="Wakatake T."/>
            <person name="Sakakibara H."/>
            <person name="Demura T."/>
            <person name="Yamaguchi S."/>
            <person name="Yoneyama K."/>
            <person name="Manabe R.I."/>
            <person name="Nelson D.C."/>
            <person name="Schulman A.H."/>
            <person name="Timko M.P."/>
            <person name="dePamphilis C.W."/>
            <person name="Choi D."/>
            <person name="Shirasu K."/>
        </authorList>
    </citation>
    <scope>NUCLEOTIDE SEQUENCE [LARGE SCALE GENOMIC DNA]</scope>
    <source>
        <strain evidence="3">cv. UVA1</strain>
    </source>
</reference>
<comment type="caution">
    <text evidence="2">The sequence shown here is derived from an EMBL/GenBank/DDBJ whole genome shotgun (WGS) entry which is preliminary data.</text>
</comment>
<dbReference type="GO" id="GO:0016740">
    <property type="term" value="F:transferase activity"/>
    <property type="evidence" value="ECO:0007669"/>
    <property type="project" value="UniProtKB-KW"/>
</dbReference>
<feature type="compositionally biased region" description="Basic and acidic residues" evidence="1">
    <location>
        <begin position="95"/>
        <end position="108"/>
    </location>
</feature>
<dbReference type="AlphaFoldDB" id="A0A5A7QEW5"/>
<evidence type="ECO:0000313" key="2">
    <source>
        <dbReference type="EMBL" id="GER43564.1"/>
    </source>
</evidence>
<keyword evidence="2" id="KW-0808">Transferase</keyword>
<organism evidence="2 3">
    <name type="scientific">Striga asiatica</name>
    <name type="common">Asiatic witchweed</name>
    <name type="synonym">Buchnera asiatica</name>
    <dbReference type="NCBI Taxonomy" id="4170"/>
    <lineage>
        <taxon>Eukaryota</taxon>
        <taxon>Viridiplantae</taxon>
        <taxon>Streptophyta</taxon>
        <taxon>Embryophyta</taxon>
        <taxon>Tracheophyta</taxon>
        <taxon>Spermatophyta</taxon>
        <taxon>Magnoliopsida</taxon>
        <taxon>eudicotyledons</taxon>
        <taxon>Gunneridae</taxon>
        <taxon>Pentapetalae</taxon>
        <taxon>asterids</taxon>
        <taxon>lamiids</taxon>
        <taxon>Lamiales</taxon>
        <taxon>Orobanchaceae</taxon>
        <taxon>Buchnereae</taxon>
        <taxon>Striga</taxon>
    </lineage>
</organism>
<keyword evidence="3" id="KW-1185">Reference proteome</keyword>
<proteinExistence type="predicted"/>
<protein>
    <submittedName>
        <fullName evidence="2">Glycosyl transferase</fullName>
    </submittedName>
</protein>
<feature type="region of interest" description="Disordered" evidence="1">
    <location>
        <begin position="57"/>
        <end position="108"/>
    </location>
</feature>
<name>A0A5A7QEW5_STRAF</name>
<dbReference type="Proteomes" id="UP000325081">
    <property type="component" value="Unassembled WGS sequence"/>
</dbReference>
<evidence type="ECO:0000313" key="3">
    <source>
        <dbReference type="Proteomes" id="UP000325081"/>
    </source>
</evidence>
<gene>
    <name evidence="2" type="ORF">STAS_20422</name>
</gene>
<sequence length="136" mass="15587">MSCPVLSQHQIQASGCQTWLGRPQPKSASPLVFLSAHGRLSLATRYEAYPPLTTPHHRQCSYSPPFESLHKTTSDHPLVTVRPHQSPLLSPTGHRSSDRHQGIVHRQDLQNWDGNTRKWCLQIDEKKKKKKKKKKR</sequence>
<accession>A0A5A7QEW5</accession>
<dbReference type="EMBL" id="BKCP01006660">
    <property type="protein sequence ID" value="GER43564.1"/>
    <property type="molecule type" value="Genomic_DNA"/>
</dbReference>
<evidence type="ECO:0000256" key="1">
    <source>
        <dbReference type="SAM" id="MobiDB-lite"/>
    </source>
</evidence>